<dbReference type="InterPro" id="IPR011642">
    <property type="entry name" value="Gate_dom"/>
</dbReference>
<feature type="transmembrane region" description="Helical" evidence="1">
    <location>
        <begin position="230"/>
        <end position="252"/>
    </location>
</feature>
<feature type="transmembrane region" description="Helical" evidence="1">
    <location>
        <begin position="120"/>
        <end position="139"/>
    </location>
</feature>
<name>A0A183J7W9_9BILA</name>
<proteinExistence type="predicted"/>
<gene>
    <name evidence="4" type="ORF">SBAD_LOCUS11967</name>
</gene>
<reference evidence="4 5" key="2">
    <citation type="submission" date="2018-11" db="EMBL/GenBank/DDBJ databases">
        <authorList>
            <consortium name="Pathogen Informatics"/>
        </authorList>
    </citation>
    <scope>NUCLEOTIDE SEQUENCE [LARGE SCALE GENOMIC DNA]</scope>
</reference>
<evidence type="ECO:0000259" key="2">
    <source>
        <dbReference type="Pfam" id="PF07662"/>
    </source>
</evidence>
<dbReference type="GO" id="GO:0005415">
    <property type="term" value="F:nucleoside:sodium symporter activity"/>
    <property type="evidence" value="ECO:0007669"/>
    <property type="project" value="TreeGrafter"/>
</dbReference>
<evidence type="ECO:0000256" key="1">
    <source>
        <dbReference type="SAM" id="Phobius"/>
    </source>
</evidence>
<dbReference type="AlphaFoldDB" id="A0A183J7W9"/>
<feature type="domain" description="Concentrative nucleoside transporter C-terminal" evidence="2">
    <location>
        <begin position="144"/>
        <end position="302"/>
    </location>
</feature>
<keyword evidence="1" id="KW-1133">Transmembrane helix</keyword>
<evidence type="ECO:0000259" key="3">
    <source>
        <dbReference type="Pfam" id="PF07670"/>
    </source>
</evidence>
<evidence type="ECO:0000313" key="6">
    <source>
        <dbReference type="WBParaSite" id="SBAD_0001236601-mRNA-1"/>
    </source>
</evidence>
<feature type="transmembrane region" description="Helical" evidence="1">
    <location>
        <begin position="52"/>
        <end position="73"/>
    </location>
</feature>
<dbReference type="EMBL" id="UZAM01016698">
    <property type="protein sequence ID" value="VDP44381.1"/>
    <property type="molecule type" value="Genomic_DNA"/>
</dbReference>
<dbReference type="Proteomes" id="UP000270296">
    <property type="component" value="Unassembled WGS sequence"/>
</dbReference>
<reference evidence="6" key="1">
    <citation type="submission" date="2016-06" db="UniProtKB">
        <authorList>
            <consortium name="WormBaseParasite"/>
        </authorList>
    </citation>
    <scope>IDENTIFICATION</scope>
</reference>
<keyword evidence="5" id="KW-1185">Reference proteome</keyword>
<organism evidence="6">
    <name type="scientific">Soboliphyme baturini</name>
    <dbReference type="NCBI Taxonomy" id="241478"/>
    <lineage>
        <taxon>Eukaryota</taxon>
        <taxon>Metazoa</taxon>
        <taxon>Ecdysozoa</taxon>
        <taxon>Nematoda</taxon>
        <taxon>Enoplea</taxon>
        <taxon>Dorylaimia</taxon>
        <taxon>Dioctophymatida</taxon>
        <taxon>Dioctophymatoidea</taxon>
        <taxon>Soboliphymatidae</taxon>
        <taxon>Soboliphyme</taxon>
    </lineage>
</organism>
<dbReference type="WBParaSite" id="SBAD_0001236601-mRNA-1">
    <property type="protein sequence ID" value="SBAD_0001236601-mRNA-1"/>
    <property type="gene ID" value="SBAD_0001236601"/>
</dbReference>
<feature type="transmembrane region" description="Helical" evidence="1">
    <location>
        <begin position="202"/>
        <end position="224"/>
    </location>
</feature>
<evidence type="ECO:0000313" key="4">
    <source>
        <dbReference type="EMBL" id="VDP44381.1"/>
    </source>
</evidence>
<dbReference type="PANTHER" id="PTHR10590">
    <property type="entry name" value="SODIUM/NUCLEOSIDE COTRANSPORTER"/>
    <property type="match status" value="1"/>
</dbReference>
<sequence>MMEGKTATSCPNHLPKFQGMAKNNLKQVFRRTLLQTQVIFDRGSNAVVLQTILFFGSCVALLYHFGVMQFCLVKLAWVMQATMDTSSTESLNAVASTLLGQSESPLLIRPYLSKMTESELFAVMCAGFASSAGSLFAAYACPAYVVAASIMSAPASLACSKLFFPETEQSKTKSVEELKLLDEKYRNALEAICSGAANVVDIIFHIAASLLVFISFLTFANSTISWLGDMVGVAGFTFERIFSYIFYPVAYIMDVSDSTDQKEYTRETMIFAELMGTKIVLNEFLAFKKMGQYVKDGLLKVSSFLLCKLIYKWNRGKTLQKIAPHRFLGSTTLKNDSPIEPELKGRIAIASSAFGNLANISSEKEVTLSTNIPASVRSLLLYVMETVFLTMEQE</sequence>
<dbReference type="InterPro" id="IPR011657">
    <property type="entry name" value="CNT_C_dom"/>
</dbReference>
<dbReference type="GO" id="GO:0005886">
    <property type="term" value="C:plasma membrane"/>
    <property type="evidence" value="ECO:0007669"/>
    <property type="project" value="TreeGrafter"/>
</dbReference>
<dbReference type="Pfam" id="PF07662">
    <property type="entry name" value="Nucleos_tra2_C"/>
    <property type="match status" value="1"/>
</dbReference>
<protein>
    <submittedName>
        <fullName evidence="6">Nucleos_tra2_C domain-containing protein</fullName>
    </submittedName>
</protein>
<feature type="domain" description="Nucleoside transporter/FeoB GTPase Gate" evidence="3">
    <location>
        <begin position="48"/>
        <end position="140"/>
    </location>
</feature>
<dbReference type="InterPro" id="IPR008276">
    <property type="entry name" value="C_nuclsd_transpt"/>
</dbReference>
<dbReference type="Pfam" id="PF07670">
    <property type="entry name" value="Gate"/>
    <property type="match status" value="1"/>
</dbReference>
<dbReference type="PANTHER" id="PTHR10590:SF4">
    <property type="entry name" value="SOLUTE CARRIER FAMILY 28 MEMBER 3"/>
    <property type="match status" value="1"/>
</dbReference>
<accession>A0A183J7W9</accession>
<dbReference type="OrthoDB" id="6075923at2759"/>
<keyword evidence="1" id="KW-0812">Transmembrane</keyword>
<evidence type="ECO:0000313" key="5">
    <source>
        <dbReference type="Proteomes" id="UP000270296"/>
    </source>
</evidence>
<keyword evidence="1" id="KW-0472">Membrane</keyword>